<gene>
    <name evidence="1" type="ORF">Pma05_38270</name>
</gene>
<dbReference type="Proteomes" id="UP000621500">
    <property type="component" value="Unassembled WGS sequence"/>
</dbReference>
<organism evidence="1 2">
    <name type="scientific">Plantactinospora mayteni</name>
    <dbReference type="NCBI Taxonomy" id="566021"/>
    <lineage>
        <taxon>Bacteria</taxon>
        <taxon>Bacillati</taxon>
        <taxon>Actinomycetota</taxon>
        <taxon>Actinomycetes</taxon>
        <taxon>Micromonosporales</taxon>
        <taxon>Micromonosporaceae</taxon>
        <taxon>Plantactinospora</taxon>
    </lineage>
</organism>
<evidence type="ECO:0008006" key="3">
    <source>
        <dbReference type="Google" id="ProtNLM"/>
    </source>
</evidence>
<evidence type="ECO:0000313" key="2">
    <source>
        <dbReference type="Proteomes" id="UP000621500"/>
    </source>
</evidence>
<name>A0ABQ4ERF5_9ACTN</name>
<reference evidence="1 2" key="1">
    <citation type="submission" date="2021-01" db="EMBL/GenBank/DDBJ databases">
        <title>Whole genome shotgun sequence of Plantactinospora mayteni NBRC 109088.</title>
        <authorList>
            <person name="Komaki H."/>
            <person name="Tamura T."/>
        </authorList>
    </citation>
    <scope>NUCLEOTIDE SEQUENCE [LARGE SCALE GENOMIC DNA]</scope>
    <source>
        <strain evidence="1 2">NBRC 109088</strain>
    </source>
</reference>
<dbReference type="SUPFAM" id="SSF53335">
    <property type="entry name" value="S-adenosyl-L-methionine-dependent methyltransferases"/>
    <property type="match status" value="1"/>
</dbReference>
<dbReference type="InterPro" id="IPR029063">
    <property type="entry name" value="SAM-dependent_MTases_sf"/>
</dbReference>
<accession>A0ABQ4ERF5</accession>
<keyword evidence="2" id="KW-1185">Reference proteome</keyword>
<sequence>MSSTDVINAPPPTVRMRIPAGAANALCQVRPVRGGMVSAEVEVRGRRVEIETPDDGSVLFPTDVGLTLLSALNADSGLPVAGARALDIGCGSGLYTVALALAGAAHVTALDVNPA</sequence>
<proteinExistence type="predicted"/>
<dbReference type="EMBL" id="BONX01000024">
    <property type="protein sequence ID" value="GIG97254.1"/>
    <property type="molecule type" value="Genomic_DNA"/>
</dbReference>
<comment type="caution">
    <text evidence="1">The sequence shown here is derived from an EMBL/GenBank/DDBJ whole genome shotgun (WGS) entry which is preliminary data.</text>
</comment>
<dbReference type="RefSeq" id="WP_239312617.1">
    <property type="nucleotide sequence ID" value="NZ_BAAAZQ010000036.1"/>
</dbReference>
<dbReference type="Pfam" id="PF06325">
    <property type="entry name" value="PrmA"/>
    <property type="match status" value="1"/>
</dbReference>
<evidence type="ECO:0000313" key="1">
    <source>
        <dbReference type="EMBL" id="GIG97254.1"/>
    </source>
</evidence>
<dbReference type="CDD" id="cd02440">
    <property type="entry name" value="AdoMet_MTases"/>
    <property type="match status" value="1"/>
</dbReference>
<protein>
    <recommendedName>
        <fullName evidence="3">Methyltransferase</fullName>
    </recommendedName>
</protein>
<dbReference type="Gene3D" id="3.40.50.150">
    <property type="entry name" value="Vaccinia Virus protein VP39"/>
    <property type="match status" value="1"/>
</dbReference>